<accession>A0A1F5GW17</accession>
<sequence length="106" mass="12681">MIGIQIAAIIFVLWMTYFSYLHFRRKEFSFTEFIFWQMIWAGLAVVVIFPKSVDFILKKFSITRTFDLVVIVGIVILFGITFRNYVLLRRTERRLEELVRKEALHG</sequence>
<name>A0A1F5GW17_9BACT</name>
<keyword evidence="1" id="KW-0812">Transmembrane</keyword>
<reference evidence="2 3" key="1">
    <citation type="journal article" date="2016" name="Nat. Commun.">
        <title>Thousands of microbial genomes shed light on interconnected biogeochemical processes in an aquifer system.</title>
        <authorList>
            <person name="Anantharaman K."/>
            <person name="Brown C.T."/>
            <person name="Hug L.A."/>
            <person name="Sharon I."/>
            <person name="Castelle C.J."/>
            <person name="Probst A.J."/>
            <person name="Thomas B.C."/>
            <person name="Singh A."/>
            <person name="Wilkins M.J."/>
            <person name="Karaoz U."/>
            <person name="Brodie E.L."/>
            <person name="Williams K.H."/>
            <person name="Hubbard S.S."/>
            <person name="Banfield J.F."/>
        </authorList>
    </citation>
    <scope>NUCLEOTIDE SEQUENCE [LARGE SCALE GENOMIC DNA]</scope>
</reference>
<dbReference type="EMBL" id="MFBJ01000033">
    <property type="protein sequence ID" value="OGD96110.1"/>
    <property type="molecule type" value="Genomic_DNA"/>
</dbReference>
<feature type="transmembrane region" description="Helical" evidence="1">
    <location>
        <begin position="30"/>
        <end position="49"/>
    </location>
</feature>
<evidence type="ECO:0008006" key="4">
    <source>
        <dbReference type="Google" id="ProtNLM"/>
    </source>
</evidence>
<comment type="caution">
    <text evidence="2">The sequence shown here is derived from an EMBL/GenBank/DDBJ whole genome shotgun (WGS) entry which is preliminary data.</text>
</comment>
<organism evidence="2 3">
    <name type="scientific">Candidatus Curtissbacteria bacterium RIFCSPHIGHO2_12_FULL_38_9b</name>
    <dbReference type="NCBI Taxonomy" id="1797720"/>
    <lineage>
        <taxon>Bacteria</taxon>
        <taxon>Candidatus Curtissiibacteriota</taxon>
    </lineage>
</organism>
<evidence type="ECO:0000256" key="1">
    <source>
        <dbReference type="SAM" id="Phobius"/>
    </source>
</evidence>
<feature type="transmembrane region" description="Helical" evidence="1">
    <location>
        <begin position="6"/>
        <end position="23"/>
    </location>
</feature>
<dbReference type="Proteomes" id="UP000176666">
    <property type="component" value="Unassembled WGS sequence"/>
</dbReference>
<keyword evidence="1" id="KW-0472">Membrane</keyword>
<keyword evidence="1" id="KW-1133">Transmembrane helix</keyword>
<proteinExistence type="predicted"/>
<evidence type="ECO:0000313" key="3">
    <source>
        <dbReference type="Proteomes" id="UP000176666"/>
    </source>
</evidence>
<feature type="transmembrane region" description="Helical" evidence="1">
    <location>
        <begin position="69"/>
        <end position="88"/>
    </location>
</feature>
<evidence type="ECO:0000313" key="2">
    <source>
        <dbReference type="EMBL" id="OGD96110.1"/>
    </source>
</evidence>
<gene>
    <name evidence="2" type="ORF">A3F02_00365</name>
</gene>
<dbReference type="Pfam" id="PF10066">
    <property type="entry name" value="DUF2304"/>
    <property type="match status" value="1"/>
</dbReference>
<dbReference type="AlphaFoldDB" id="A0A1F5GW17"/>
<protein>
    <recommendedName>
        <fullName evidence="4">DUF2304 domain-containing protein</fullName>
    </recommendedName>
</protein>
<dbReference type="InterPro" id="IPR019277">
    <property type="entry name" value="DUF2304"/>
</dbReference>